<dbReference type="InterPro" id="IPR036236">
    <property type="entry name" value="Znf_C2H2_sf"/>
</dbReference>
<gene>
    <name evidence="4" type="ORF">NP233_g11077</name>
</gene>
<keyword evidence="5" id="KW-1185">Reference proteome</keyword>
<dbReference type="Gene3D" id="3.30.160.60">
    <property type="entry name" value="Classic Zinc Finger"/>
    <property type="match status" value="1"/>
</dbReference>
<dbReference type="PROSITE" id="PS00028">
    <property type="entry name" value="ZINC_FINGER_C2H2_1"/>
    <property type="match status" value="1"/>
</dbReference>
<feature type="compositionally biased region" description="Polar residues" evidence="2">
    <location>
        <begin position="208"/>
        <end position="233"/>
    </location>
</feature>
<feature type="compositionally biased region" description="Low complexity" evidence="2">
    <location>
        <begin position="123"/>
        <end position="135"/>
    </location>
</feature>
<reference evidence="4" key="1">
    <citation type="submission" date="2022-07" db="EMBL/GenBank/DDBJ databases">
        <title>Genome Sequence of Leucocoprinus birnbaumii.</title>
        <authorList>
            <person name="Buettner E."/>
        </authorList>
    </citation>
    <scope>NUCLEOTIDE SEQUENCE</scope>
    <source>
        <strain evidence="4">VT141</strain>
    </source>
</reference>
<proteinExistence type="predicted"/>
<organism evidence="4 5">
    <name type="scientific">Leucocoprinus birnbaumii</name>
    <dbReference type="NCBI Taxonomy" id="56174"/>
    <lineage>
        <taxon>Eukaryota</taxon>
        <taxon>Fungi</taxon>
        <taxon>Dikarya</taxon>
        <taxon>Basidiomycota</taxon>
        <taxon>Agaricomycotina</taxon>
        <taxon>Agaricomycetes</taxon>
        <taxon>Agaricomycetidae</taxon>
        <taxon>Agaricales</taxon>
        <taxon>Agaricineae</taxon>
        <taxon>Agaricaceae</taxon>
        <taxon>Leucocoprinus</taxon>
    </lineage>
</organism>
<keyword evidence="1" id="KW-0862">Zinc</keyword>
<dbReference type="EMBL" id="JANIEX010001244">
    <property type="protein sequence ID" value="KAJ3560066.1"/>
    <property type="molecule type" value="Genomic_DNA"/>
</dbReference>
<feature type="compositionally biased region" description="Polar residues" evidence="2">
    <location>
        <begin position="182"/>
        <end position="196"/>
    </location>
</feature>
<feature type="region of interest" description="Disordered" evidence="2">
    <location>
        <begin position="123"/>
        <end position="142"/>
    </location>
</feature>
<comment type="caution">
    <text evidence="4">The sequence shown here is derived from an EMBL/GenBank/DDBJ whole genome shotgun (WGS) entry which is preliminary data.</text>
</comment>
<sequence>MDSDHNYSFSLINPDEGERTAFGWGDIRSPIPSADNSPLSDFGHDFSDVELGLYQSGDSPILNPMDDSMSSSTALIRGLGNIDLASHRGKSNFPVPIERPAPNGRTAVACKIEPLELNGQWGSSGSAGAWPPGSGKYPPVKSEYTPQLDRIYRSGPDLSIDTDCFSPGSVIDPDLLSGLSDHSTINSTPLHSSSSPEKNRQERIWASASAQHQLSPYTSSSQRKYRASSFSKSDTVEFLTRKRAASDSGRLPPSTDNNPGGPSVLPDSGPFLNVSRHGAYAQPYTWAQQRSQPQSSSDYGNTNRPAGAVHLTDDQVRTPPFVYHHHQASLHSPAQDTHVGVQVAPSPSLTTRVSPGFRPHVASEAVVKAAQKKRRNRDGAKTFDCHLCPQQLTTKQNLQFHIAAHMGKRDYFCDRCGKSFTTPHTRTRHVSRCRNGFNLASGPSA</sequence>
<dbReference type="GO" id="GO:0008270">
    <property type="term" value="F:zinc ion binding"/>
    <property type="evidence" value="ECO:0007669"/>
    <property type="project" value="UniProtKB-KW"/>
</dbReference>
<keyword evidence="1" id="KW-0863">Zinc-finger</keyword>
<dbReference type="AlphaFoldDB" id="A0AAD5YRA4"/>
<keyword evidence="1" id="KW-0479">Metal-binding</keyword>
<feature type="region of interest" description="Disordered" evidence="2">
    <location>
        <begin position="286"/>
        <end position="307"/>
    </location>
</feature>
<evidence type="ECO:0000256" key="2">
    <source>
        <dbReference type="SAM" id="MobiDB-lite"/>
    </source>
</evidence>
<feature type="compositionally biased region" description="Polar residues" evidence="2">
    <location>
        <begin position="286"/>
        <end position="304"/>
    </location>
</feature>
<name>A0AAD5YRA4_9AGAR</name>
<dbReference type="PROSITE" id="PS50157">
    <property type="entry name" value="ZINC_FINGER_C2H2_2"/>
    <property type="match status" value="2"/>
</dbReference>
<feature type="domain" description="C2H2-type" evidence="3">
    <location>
        <begin position="411"/>
        <end position="429"/>
    </location>
</feature>
<feature type="region of interest" description="Disordered" evidence="2">
    <location>
        <begin position="182"/>
        <end position="274"/>
    </location>
</feature>
<evidence type="ECO:0000256" key="1">
    <source>
        <dbReference type="PROSITE-ProRule" id="PRU00042"/>
    </source>
</evidence>
<evidence type="ECO:0000313" key="4">
    <source>
        <dbReference type="EMBL" id="KAJ3560066.1"/>
    </source>
</evidence>
<dbReference type="Proteomes" id="UP001213000">
    <property type="component" value="Unassembled WGS sequence"/>
</dbReference>
<evidence type="ECO:0000259" key="3">
    <source>
        <dbReference type="PROSITE" id="PS50157"/>
    </source>
</evidence>
<accession>A0AAD5YRA4</accession>
<dbReference type="SMART" id="SM00355">
    <property type="entry name" value="ZnF_C2H2"/>
    <property type="match status" value="2"/>
</dbReference>
<protein>
    <recommendedName>
        <fullName evidence="3">C2H2-type domain-containing protein</fullName>
    </recommendedName>
</protein>
<feature type="domain" description="C2H2-type" evidence="3">
    <location>
        <begin position="383"/>
        <end position="410"/>
    </location>
</feature>
<dbReference type="InterPro" id="IPR013087">
    <property type="entry name" value="Znf_C2H2_type"/>
</dbReference>
<evidence type="ECO:0000313" key="5">
    <source>
        <dbReference type="Proteomes" id="UP001213000"/>
    </source>
</evidence>
<dbReference type="SUPFAM" id="SSF57667">
    <property type="entry name" value="beta-beta-alpha zinc fingers"/>
    <property type="match status" value="1"/>
</dbReference>